<protein>
    <submittedName>
        <fullName evidence="1">Uncharacterized protein</fullName>
    </submittedName>
</protein>
<gene>
    <name evidence="1" type="ORF">QAD02_003767</name>
</gene>
<keyword evidence="2" id="KW-1185">Reference proteome</keyword>
<proteinExistence type="predicted"/>
<dbReference type="EMBL" id="CM056743">
    <property type="protein sequence ID" value="KAJ8672508.1"/>
    <property type="molecule type" value="Genomic_DNA"/>
</dbReference>
<comment type="caution">
    <text evidence="1">The sequence shown here is derived from an EMBL/GenBank/DDBJ whole genome shotgun (WGS) entry which is preliminary data.</text>
</comment>
<evidence type="ECO:0000313" key="1">
    <source>
        <dbReference type="EMBL" id="KAJ8672508.1"/>
    </source>
</evidence>
<accession>A0ACC2NNR1</accession>
<evidence type="ECO:0000313" key="2">
    <source>
        <dbReference type="Proteomes" id="UP001239111"/>
    </source>
</evidence>
<name>A0ACC2NNR1_9HYME</name>
<sequence length="580" mass="64697">MGTTQATAVAIGMPKLHRESALSFLDAQRDDSNRSLDMQQMSEILQGFYDDFNNQTNYLLIALYVPVIVLAMAANLMVIIVVFKYHYMRSVTNYFVVNLSLADLLVTVICMPMAVSQAVSIIWVYGEMMCKLFFYLQGVAVAASVFTITAMSVDRFLAIRNPIDFRKIFNRKSTKIVIAALWIIALVIFSPILIAATLQSPITDLDNITLAGHWAREDNLKMPKPPTFYVCSEDFKPLGIHAHIFGAACFILVYAIPGCIVIIMYSMMGRTLCARRPPFDCDSMEGSASSQQGFRLVRERRRVAWILLLLAVLFALCWLPYNVLRLLIDFGVLSQRRIISDVLSYCLFLGHANSALNPIVYCFMTRNFRRSVAEILCRNMYGSTQRRPHRKSLGSAAGNCGGCNSVPERNSDPHRLKTYRGGSGHVVLSSSRIPFVPNRGGSNPMPETTMPAAAPAPSHRSHTTQPPMRTSTSASSSGYDSYCSRHSPHQYCFMLQSQPQGHAWDDREHQIKVISPAKGYSIDKAFCVGSNKNPGHCRGHSSSSRSSSTSSQSRLFRFQWSSRFSRKDSANSASGDQKFI</sequence>
<reference evidence="1" key="1">
    <citation type="submission" date="2023-04" db="EMBL/GenBank/DDBJ databases">
        <title>A chromosome-level genome assembly of the parasitoid wasp Eretmocerus hayati.</title>
        <authorList>
            <person name="Zhong Y."/>
            <person name="Liu S."/>
            <person name="Liu Y."/>
        </authorList>
    </citation>
    <scope>NUCLEOTIDE SEQUENCE</scope>
    <source>
        <strain evidence="1">ZJU_SS_LIU_2023</strain>
    </source>
</reference>
<organism evidence="1 2">
    <name type="scientific">Eretmocerus hayati</name>
    <dbReference type="NCBI Taxonomy" id="131215"/>
    <lineage>
        <taxon>Eukaryota</taxon>
        <taxon>Metazoa</taxon>
        <taxon>Ecdysozoa</taxon>
        <taxon>Arthropoda</taxon>
        <taxon>Hexapoda</taxon>
        <taxon>Insecta</taxon>
        <taxon>Pterygota</taxon>
        <taxon>Neoptera</taxon>
        <taxon>Endopterygota</taxon>
        <taxon>Hymenoptera</taxon>
        <taxon>Apocrita</taxon>
        <taxon>Proctotrupomorpha</taxon>
        <taxon>Chalcidoidea</taxon>
        <taxon>Aphelinidae</taxon>
        <taxon>Aphelininae</taxon>
        <taxon>Eretmocerus</taxon>
    </lineage>
</organism>
<dbReference type="Proteomes" id="UP001239111">
    <property type="component" value="Chromosome 3"/>
</dbReference>